<dbReference type="AlphaFoldDB" id="A0AAV6YR82"/>
<dbReference type="Proteomes" id="UP000824782">
    <property type="component" value="Unassembled WGS sequence"/>
</dbReference>
<sequence length="163" mass="18518">MIGGSVKIREVSEESIMIPPAPGFTGSFKQTVIRIVHLLFPYQQSLTFKACNVVGLPWSMGDDLRIDGDAHCCMDYCLIVLLLNVKYLVLYWSSWYLTTDTLTRLALKIRMNSDWILLGFFWSYLLVFVAKSHLDIVQGCYGSIHICMFQGKNKSPCVTPCLH</sequence>
<organism evidence="2 3">
    <name type="scientific">Engystomops pustulosus</name>
    <name type="common">Tungara frog</name>
    <name type="synonym">Physalaemus pustulosus</name>
    <dbReference type="NCBI Taxonomy" id="76066"/>
    <lineage>
        <taxon>Eukaryota</taxon>
        <taxon>Metazoa</taxon>
        <taxon>Chordata</taxon>
        <taxon>Craniata</taxon>
        <taxon>Vertebrata</taxon>
        <taxon>Euteleostomi</taxon>
        <taxon>Amphibia</taxon>
        <taxon>Batrachia</taxon>
        <taxon>Anura</taxon>
        <taxon>Neobatrachia</taxon>
        <taxon>Hyloidea</taxon>
        <taxon>Leptodactylidae</taxon>
        <taxon>Leiuperinae</taxon>
        <taxon>Engystomops</taxon>
    </lineage>
</organism>
<name>A0AAV6YR82_ENGPU</name>
<evidence type="ECO:0000313" key="3">
    <source>
        <dbReference type="Proteomes" id="UP000824782"/>
    </source>
</evidence>
<protein>
    <submittedName>
        <fullName evidence="2">Uncharacterized protein</fullName>
    </submittedName>
</protein>
<keyword evidence="1" id="KW-0472">Membrane</keyword>
<evidence type="ECO:0000313" key="2">
    <source>
        <dbReference type="EMBL" id="KAG8537485.1"/>
    </source>
</evidence>
<dbReference type="EMBL" id="WNYA01029842">
    <property type="protein sequence ID" value="KAG8537485.1"/>
    <property type="molecule type" value="Genomic_DNA"/>
</dbReference>
<evidence type="ECO:0000256" key="1">
    <source>
        <dbReference type="SAM" id="Phobius"/>
    </source>
</evidence>
<reference evidence="2" key="1">
    <citation type="thesis" date="2020" institute="ProQuest LLC" country="789 East Eisenhower Parkway, Ann Arbor, MI, USA">
        <title>Comparative Genomics and Chromosome Evolution.</title>
        <authorList>
            <person name="Mudd A.B."/>
        </authorList>
    </citation>
    <scope>NUCLEOTIDE SEQUENCE</scope>
    <source>
        <strain evidence="2">237g6f4</strain>
        <tissue evidence="2">Blood</tissue>
    </source>
</reference>
<keyword evidence="1" id="KW-1133">Transmembrane helix</keyword>
<proteinExistence type="predicted"/>
<feature type="transmembrane region" description="Helical" evidence="1">
    <location>
        <begin position="76"/>
        <end position="95"/>
    </location>
</feature>
<keyword evidence="3" id="KW-1185">Reference proteome</keyword>
<gene>
    <name evidence="2" type="ORF">GDO81_024456</name>
</gene>
<accession>A0AAV6YR82</accession>
<feature type="transmembrane region" description="Helical" evidence="1">
    <location>
        <begin position="115"/>
        <end position="134"/>
    </location>
</feature>
<comment type="caution">
    <text evidence="2">The sequence shown here is derived from an EMBL/GenBank/DDBJ whole genome shotgun (WGS) entry which is preliminary data.</text>
</comment>
<keyword evidence="1" id="KW-0812">Transmembrane</keyword>